<protein>
    <submittedName>
        <fullName evidence="2">VOC family protein</fullName>
    </submittedName>
</protein>
<name>A0ABV8JVK3_9FLAO</name>
<comment type="caution">
    <text evidence="2">The sequence shown here is derived from an EMBL/GenBank/DDBJ whole genome shotgun (WGS) entry which is preliminary data.</text>
</comment>
<dbReference type="InterPro" id="IPR004360">
    <property type="entry name" value="Glyas_Fos-R_dOase_dom"/>
</dbReference>
<evidence type="ECO:0000259" key="1">
    <source>
        <dbReference type="PROSITE" id="PS51819"/>
    </source>
</evidence>
<dbReference type="InterPro" id="IPR029068">
    <property type="entry name" value="Glyas_Bleomycin-R_OHBP_Dase"/>
</dbReference>
<dbReference type="PROSITE" id="PS51819">
    <property type="entry name" value="VOC"/>
    <property type="match status" value="1"/>
</dbReference>
<gene>
    <name evidence="2" type="ORF">ACFOUT_18160</name>
</gene>
<dbReference type="Pfam" id="PF00903">
    <property type="entry name" value="Glyoxalase"/>
    <property type="match status" value="1"/>
</dbReference>
<proteinExistence type="predicted"/>
<evidence type="ECO:0000313" key="2">
    <source>
        <dbReference type="EMBL" id="MFC4097816.1"/>
    </source>
</evidence>
<dbReference type="SUPFAM" id="SSF54593">
    <property type="entry name" value="Glyoxalase/Bleomycin resistance protein/Dihydroxybiphenyl dioxygenase"/>
    <property type="match status" value="1"/>
</dbReference>
<dbReference type="Gene3D" id="3.10.180.10">
    <property type="entry name" value="2,3-Dihydroxybiphenyl 1,2-Dioxygenase, domain 1"/>
    <property type="match status" value="1"/>
</dbReference>
<dbReference type="EMBL" id="JBHSAW010000025">
    <property type="protein sequence ID" value="MFC4097816.1"/>
    <property type="molecule type" value="Genomic_DNA"/>
</dbReference>
<dbReference type="PANTHER" id="PTHR36437:SF2">
    <property type="entry name" value="GLYOXALASE_BLEOMYCIN RESISTANCE PROTEIN_DIOXYGENASE"/>
    <property type="match status" value="1"/>
</dbReference>
<dbReference type="Proteomes" id="UP001595814">
    <property type="component" value="Unassembled WGS sequence"/>
</dbReference>
<keyword evidence="3" id="KW-1185">Reference proteome</keyword>
<dbReference type="InterPro" id="IPR037523">
    <property type="entry name" value="VOC_core"/>
</dbReference>
<evidence type="ECO:0000313" key="3">
    <source>
        <dbReference type="Proteomes" id="UP001595814"/>
    </source>
</evidence>
<dbReference type="PANTHER" id="PTHR36437">
    <property type="entry name" value="GLYOXALASE/BLEOMYCIN RESISTANCE PROTEIN/DIOXYGENASE"/>
    <property type="match status" value="1"/>
</dbReference>
<reference evidence="3" key="1">
    <citation type="journal article" date="2019" name="Int. J. Syst. Evol. Microbiol.">
        <title>The Global Catalogue of Microorganisms (GCM) 10K type strain sequencing project: providing services to taxonomists for standard genome sequencing and annotation.</title>
        <authorList>
            <consortium name="The Broad Institute Genomics Platform"/>
            <consortium name="The Broad Institute Genome Sequencing Center for Infectious Disease"/>
            <person name="Wu L."/>
            <person name="Ma J."/>
        </authorList>
    </citation>
    <scope>NUCLEOTIDE SEQUENCE [LARGE SCALE GENOMIC DNA]</scope>
    <source>
        <strain evidence="3">CECT 7477</strain>
    </source>
</reference>
<dbReference type="RefSeq" id="WP_192463019.1">
    <property type="nucleotide sequence ID" value="NZ_JACYFJ010000005.1"/>
</dbReference>
<organism evidence="2 3">
    <name type="scientific">Euzebyella saccharophila</name>
    <dbReference type="NCBI Taxonomy" id="679664"/>
    <lineage>
        <taxon>Bacteria</taxon>
        <taxon>Pseudomonadati</taxon>
        <taxon>Bacteroidota</taxon>
        <taxon>Flavobacteriia</taxon>
        <taxon>Flavobacteriales</taxon>
        <taxon>Flavobacteriaceae</taxon>
        <taxon>Euzebyella</taxon>
    </lineage>
</organism>
<feature type="domain" description="VOC" evidence="1">
    <location>
        <begin position="2"/>
        <end position="126"/>
    </location>
</feature>
<accession>A0ABV8JVK3</accession>
<sequence length="127" mass="14778">MSIFQVTVLVKEYEEAIHFFVEKLGFRLMEDIALGEYKRWITVAPEANNGFKLVLAKAEGEEQLKTIGKQAGNRVFLFLQSKEFWKDYNRMTSQGIEFTENPRTEDYGTVVVFKDLYGNLWDLIQPA</sequence>